<dbReference type="AlphaFoldDB" id="A0A0L7L0N6"/>
<evidence type="ECO:0000313" key="1">
    <source>
        <dbReference type="EMBL" id="KOB69047.1"/>
    </source>
</evidence>
<keyword evidence="1" id="KW-0808">Transferase</keyword>
<gene>
    <name evidence="1" type="ORF">OBRU01_17944</name>
</gene>
<name>A0A0L7L0N6_OPEBR</name>
<keyword evidence="1" id="KW-0695">RNA-directed DNA polymerase</keyword>
<organism evidence="1 2">
    <name type="scientific">Operophtera brumata</name>
    <name type="common">Winter moth</name>
    <name type="synonym">Phalaena brumata</name>
    <dbReference type="NCBI Taxonomy" id="104452"/>
    <lineage>
        <taxon>Eukaryota</taxon>
        <taxon>Metazoa</taxon>
        <taxon>Ecdysozoa</taxon>
        <taxon>Arthropoda</taxon>
        <taxon>Hexapoda</taxon>
        <taxon>Insecta</taxon>
        <taxon>Pterygota</taxon>
        <taxon>Neoptera</taxon>
        <taxon>Endopterygota</taxon>
        <taxon>Lepidoptera</taxon>
        <taxon>Glossata</taxon>
        <taxon>Ditrysia</taxon>
        <taxon>Geometroidea</taxon>
        <taxon>Geometridae</taxon>
        <taxon>Larentiinae</taxon>
        <taxon>Operophtera</taxon>
    </lineage>
</organism>
<dbReference type="Proteomes" id="UP000037510">
    <property type="component" value="Unassembled WGS sequence"/>
</dbReference>
<dbReference type="PANTHER" id="PTHR47510">
    <property type="entry name" value="REVERSE TRANSCRIPTASE DOMAIN-CONTAINING PROTEIN"/>
    <property type="match status" value="1"/>
</dbReference>
<accession>A0A0L7L0N6</accession>
<dbReference type="EMBL" id="JTDY01003755">
    <property type="protein sequence ID" value="KOB69047.1"/>
    <property type="molecule type" value="Genomic_DNA"/>
</dbReference>
<comment type="caution">
    <text evidence="1">The sequence shown here is derived from an EMBL/GenBank/DDBJ whole genome shotgun (WGS) entry which is preliminary data.</text>
</comment>
<dbReference type="PANTHER" id="PTHR47510:SF3">
    <property type="entry name" value="ENDO_EXONUCLEASE_PHOSPHATASE DOMAIN-CONTAINING PROTEIN"/>
    <property type="match status" value="1"/>
</dbReference>
<dbReference type="GO" id="GO:0003964">
    <property type="term" value="F:RNA-directed DNA polymerase activity"/>
    <property type="evidence" value="ECO:0007669"/>
    <property type="project" value="UniProtKB-KW"/>
</dbReference>
<proteinExistence type="predicted"/>
<reference evidence="1 2" key="1">
    <citation type="journal article" date="2015" name="Genome Biol. Evol.">
        <title>The genome of winter moth (Operophtera brumata) provides a genomic perspective on sexual dimorphism and phenology.</title>
        <authorList>
            <person name="Derks M.F."/>
            <person name="Smit S."/>
            <person name="Salis L."/>
            <person name="Schijlen E."/>
            <person name="Bossers A."/>
            <person name="Mateman C."/>
            <person name="Pijl A.S."/>
            <person name="de Ridder D."/>
            <person name="Groenen M.A."/>
            <person name="Visser M.E."/>
            <person name="Megens H.J."/>
        </authorList>
    </citation>
    <scope>NUCLEOTIDE SEQUENCE [LARGE SCALE GENOMIC DNA]</scope>
    <source>
        <strain evidence="1">WM2013NL</strain>
        <tissue evidence="1">Head and thorax</tissue>
    </source>
</reference>
<dbReference type="STRING" id="104452.A0A0L7L0N6"/>
<evidence type="ECO:0000313" key="2">
    <source>
        <dbReference type="Proteomes" id="UP000037510"/>
    </source>
</evidence>
<keyword evidence="2" id="KW-1185">Reference proteome</keyword>
<sequence length="415" mass="46688">MESIFHGVTSSTSTCIDHAYVSSERVQAGSVRVTAVNSLLSDHYAVRAELCCRSRDSSPPRFARMYSRANTHICFPIKRVRIKSLNKTTWVTEEIMGLDSVLREIKCMTYKFPTNMQLATKLHEFQDRVGNVLKRERSASNTTKSMWDVVKIETGRCGRTQDLTDYLRTPNGSKYTSKVEALDAVNAHFVTAAVVCGAPPADLGAARRALEGARTPLDRSIRLRPFSHFEVHKIIVSGVAHKTTRDIYNISVSLMNEVAVPLSYILPELFNACIREGKYPQVLKYVRVSPLYKGKGKREELNSYRPVSIIPVIAKIFEYGLSARISDYLTSTNSLSDRQYAYRRGRSTTDVVRQMGSSISNIMFSLLLNDLPECIADAHILMYADDVAAVVRAPNMEQLERRLNMNFSSKAFAFI</sequence>
<keyword evidence="1" id="KW-0548">Nucleotidyltransferase</keyword>
<protein>
    <submittedName>
        <fullName evidence="1">RNA-directed DNA polymerase</fullName>
    </submittedName>
</protein>